<dbReference type="AlphaFoldDB" id="A0A139ABX5"/>
<dbReference type="OrthoDB" id="10254310at2759"/>
<dbReference type="OMA" id="NPPEVQW"/>
<dbReference type="Pfam" id="PF01602">
    <property type="entry name" value="Adaptin_N"/>
    <property type="match status" value="1"/>
</dbReference>
<dbReference type="Gene3D" id="1.25.10.10">
    <property type="entry name" value="Leucine-rich Repeat Variant"/>
    <property type="match status" value="1"/>
</dbReference>
<dbReference type="InterPro" id="IPR013037">
    <property type="entry name" value="Clathrin_b-adaptin_app_Ig-like"/>
</dbReference>
<dbReference type="InterPro" id="IPR013041">
    <property type="entry name" value="Clathrin_app_Ig-like_sf"/>
</dbReference>
<dbReference type="GO" id="GO:0030276">
    <property type="term" value="F:clathrin binding"/>
    <property type="evidence" value="ECO:0007669"/>
    <property type="project" value="InterPro"/>
</dbReference>
<evidence type="ECO:0000256" key="6">
    <source>
        <dbReference type="PIRNR" id="PIRNR002291"/>
    </source>
</evidence>
<evidence type="ECO:0000256" key="3">
    <source>
        <dbReference type="ARBA" id="ARBA00022448"/>
    </source>
</evidence>
<reference evidence="8 9" key="1">
    <citation type="journal article" date="2015" name="Genome Biol. Evol.">
        <title>Phylogenomic analyses indicate that early fungi evolved digesting cell walls of algal ancestors of land plants.</title>
        <authorList>
            <person name="Chang Y."/>
            <person name="Wang S."/>
            <person name="Sekimoto S."/>
            <person name="Aerts A.L."/>
            <person name="Choi C."/>
            <person name="Clum A."/>
            <person name="LaButti K.M."/>
            <person name="Lindquist E.A."/>
            <person name="Yee Ngan C."/>
            <person name="Ohm R.A."/>
            <person name="Salamov A.A."/>
            <person name="Grigoriev I.V."/>
            <person name="Spatafora J.W."/>
            <person name="Berbee M.L."/>
        </authorList>
    </citation>
    <scope>NUCLEOTIDE SEQUENCE [LARGE SCALE GENOMIC DNA]</scope>
    <source>
        <strain evidence="8 9">JEL478</strain>
    </source>
</reference>
<dbReference type="InterPro" id="IPR026739">
    <property type="entry name" value="AP_beta"/>
</dbReference>
<keyword evidence="9" id="KW-1185">Reference proteome</keyword>
<keyword evidence="3 6" id="KW-0813">Transport</keyword>
<name>A0A139ABX5_GONPJ</name>
<accession>A0A139ABX5</accession>
<keyword evidence="4 6" id="KW-0653">Protein transport</keyword>
<comment type="subcellular location">
    <subcellularLocation>
        <location evidence="1">Endomembrane system</location>
    </subcellularLocation>
</comment>
<evidence type="ECO:0000313" key="8">
    <source>
        <dbReference type="EMBL" id="KXS14332.1"/>
    </source>
</evidence>
<dbReference type="STRING" id="1344416.A0A139ABX5"/>
<protein>
    <recommendedName>
        <fullName evidence="6">AP complex subunit beta</fullName>
    </recommendedName>
</protein>
<evidence type="ECO:0000256" key="2">
    <source>
        <dbReference type="ARBA" id="ARBA00006613"/>
    </source>
</evidence>
<gene>
    <name evidence="8" type="ORF">M427DRAFT_156091</name>
</gene>
<evidence type="ECO:0000256" key="5">
    <source>
        <dbReference type="ARBA" id="ARBA00023136"/>
    </source>
</evidence>
<dbReference type="InterPro" id="IPR016024">
    <property type="entry name" value="ARM-type_fold"/>
</dbReference>
<organism evidence="8 9">
    <name type="scientific">Gonapodya prolifera (strain JEL478)</name>
    <name type="common">Monoblepharis prolifera</name>
    <dbReference type="NCBI Taxonomy" id="1344416"/>
    <lineage>
        <taxon>Eukaryota</taxon>
        <taxon>Fungi</taxon>
        <taxon>Fungi incertae sedis</taxon>
        <taxon>Chytridiomycota</taxon>
        <taxon>Chytridiomycota incertae sedis</taxon>
        <taxon>Monoblepharidomycetes</taxon>
        <taxon>Monoblepharidales</taxon>
        <taxon>Gonapodyaceae</taxon>
        <taxon>Gonapodya</taxon>
    </lineage>
</organism>
<evidence type="ECO:0000256" key="1">
    <source>
        <dbReference type="ARBA" id="ARBA00004308"/>
    </source>
</evidence>
<dbReference type="InterPro" id="IPR016342">
    <property type="entry name" value="AP_complex_bsu_1_2_4"/>
</dbReference>
<dbReference type="InterPro" id="IPR002553">
    <property type="entry name" value="Clathrin/coatomer_adapt-like_N"/>
</dbReference>
<dbReference type="PIRSF" id="PIRSF002291">
    <property type="entry name" value="AP_complex_beta"/>
    <property type="match status" value="1"/>
</dbReference>
<dbReference type="PANTHER" id="PTHR11134">
    <property type="entry name" value="ADAPTOR COMPLEX SUBUNIT BETA FAMILY MEMBER"/>
    <property type="match status" value="1"/>
</dbReference>
<evidence type="ECO:0000313" key="9">
    <source>
        <dbReference type="Proteomes" id="UP000070544"/>
    </source>
</evidence>
<dbReference type="EMBL" id="KQ965770">
    <property type="protein sequence ID" value="KXS14332.1"/>
    <property type="molecule type" value="Genomic_DNA"/>
</dbReference>
<dbReference type="SUPFAM" id="SSF49348">
    <property type="entry name" value="Clathrin adaptor appendage domain"/>
    <property type="match status" value="1"/>
</dbReference>
<dbReference type="FunFam" id="1.25.10.10:FF:000002">
    <property type="entry name" value="AP complex subunit beta"/>
    <property type="match status" value="1"/>
</dbReference>
<evidence type="ECO:0000256" key="4">
    <source>
        <dbReference type="ARBA" id="ARBA00022927"/>
    </source>
</evidence>
<comment type="function">
    <text evidence="6">Adaptins are components of the adaptor complexes which link clathrin to receptors in coated vesicles. Clathrin-associated protein complexes are believed to interact with the cytoplasmic tails of membrane proteins, leading to their selection and concentration.</text>
</comment>
<evidence type="ECO:0000259" key="7">
    <source>
        <dbReference type="Pfam" id="PF01602"/>
    </source>
</evidence>
<dbReference type="GO" id="GO:0012505">
    <property type="term" value="C:endomembrane system"/>
    <property type="evidence" value="ECO:0007669"/>
    <property type="project" value="UniProtKB-SubCell"/>
</dbReference>
<dbReference type="GO" id="GO:0006886">
    <property type="term" value="P:intracellular protein transport"/>
    <property type="evidence" value="ECO:0007669"/>
    <property type="project" value="InterPro"/>
</dbReference>
<comment type="similarity">
    <text evidence="2 6">Belongs to the adaptor complexes large subunit family.</text>
</comment>
<keyword evidence="5 6" id="KW-0472">Membrane</keyword>
<dbReference type="GO" id="GO:0030117">
    <property type="term" value="C:membrane coat"/>
    <property type="evidence" value="ECO:0007669"/>
    <property type="project" value="InterPro"/>
</dbReference>
<feature type="domain" description="Clathrin/coatomer adaptor adaptin-like N-terminal" evidence="7">
    <location>
        <begin position="10"/>
        <end position="529"/>
    </location>
</feature>
<dbReference type="SUPFAM" id="SSF48371">
    <property type="entry name" value="ARM repeat"/>
    <property type="match status" value="1"/>
</dbReference>
<dbReference type="Gene3D" id="2.60.40.1150">
    <property type="match status" value="1"/>
</dbReference>
<proteinExistence type="inferred from homology"/>
<dbReference type="Proteomes" id="UP000070544">
    <property type="component" value="Unassembled WGS sequence"/>
</dbReference>
<sequence length="790" mass="86598">MGGKFFTASKKGENFELKAELNSEYKDKRKDAVKRVIANMTVGKDVSSLFADVVKNMQTEDLELKKLVYLYLINYAKSQPELVILAVNTFVKDTDDINPLIRALAIRTMGCLRVDKIVDYLCEPLRKTLRDDNPYVRKTAAICVAKLYDLNPTLAVDNGFLATLQDMLSDSNPMVVANAVAALGEINESAGRNVFQVNTQTLGKLLGALNECTEWGQICILKSLAEYTPQDSREAESIVEKVLPRFQHANGSVVLAAVRVVMIYFNYVSNEEITKQMSRKLSPPLVTLLSAEPELSYVALRNINVILQKRDDIFNQDMRVFFCKFNDPPYVKLEKLEVIIRLCTEKNVDQVLSELKEYANEVDVDFVRKAVSAIGRVAIKVESATERCVNLLLELVRGNQSYVVQEAIIVIKDVCRKYPGRYEAIVPVLCQHGETLEEPDAKAALIWLVGEHAERIDNAAELLVGYMDTFKEEYPQVQLQLLTATVKLFLKKPAQGQEQVQKVLQLASQGSDNPDLRDRAYVYWRLLSTNPQAAKTVVLSEKPPIESNATVMSQSLLEELIQNIAFLSSVYHKPASTLGGSSSPVAVTKIKPFTDVAVEETLGGAPGPSVVKNEENLLDLDFEDDVPSTPGLGAGQSSMSKSAMTDLLDVLGTTSPSQPAAGVAQLGALAVFGTPAGVSKQVVLPAAVGKGLEISASVSRSGMVMQLTISNKGAQPIPDFAIQFNMNSYGLFPATALQVPTPLQPNQTADVSLQLIVNPQHIQVMNPPNLLQVAVKAGADVHYFNAFIEG</sequence>
<dbReference type="InterPro" id="IPR011989">
    <property type="entry name" value="ARM-like"/>
</dbReference>
<dbReference type="FunFam" id="2.60.40.1150:FF:000002">
    <property type="entry name" value="Beta-adaptin-like protein C"/>
    <property type="match status" value="1"/>
</dbReference>
<dbReference type="GO" id="GO:0016192">
    <property type="term" value="P:vesicle-mediated transport"/>
    <property type="evidence" value="ECO:0007669"/>
    <property type="project" value="InterPro"/>
</dbReference>